<sequence length="154" mass="17524">MLLLIYSIDVDITKINELEKQTTAKLRSEVSIEILLSCIQWICCSEGDYVRVYLNLDRPEVNEQSPWTGLLCGSLHTIPPFLYSAGSILTLELHTSSEPNNSTGFQGTFRFIDTIFWTVVLFNKDGKRKTPVKTVAFWGINETNIIFVFNVLDN</sequence>
<dbReference type="SUPFAM" id="SSF49854">
    <property type="entry name" value="Spermadhesin, CUB domain"/>
    <property type="match status" value="1"/>
</dbReference>
<accession>A0AAW1D8A8</accession>
<protein>
    <recommendedName>
        <fullName evidence="3">CUB domain-containing protein</fullName>
    </recommendedName>
</protein>
<comment type="caution">
    <text evidence="1">The sequence shown here is derived from an EMBL/GenBank/DDBJ whole genome shotgun (WGS) entry which is preliminary data.</text>
</comment>
<keyword evidence="2" id="KW-1185">Reference proteome</keyword>
<proteinExistence type="predicted"/>
<reference evidence="1 2" key="1">
    <citation type="submission" date="2022-12" db="EMBL/GenBank/DDBJ databases">
        <title>Chromosome-level genome assembly of true bugs.</title>
        <authorList>
            <person name="Ma L."/>
            <person name="Li H."/>
        </authorList>
    </citation>
    <scope>NUCLEOTIDE SEQUENCE [LARGE SCALE GENOMIC DNA]</scope>
    <source>
        <strain evidence="1">Lab_2022b</strain>
    </source>
</reference>
<dbReference type="Proteomes" id="UP001461498">
    <property type="component" value="Unassembled WGS sequence"/>
</dbReference>
<gene>
    <name evidence="1" type="ORF">O3M35_008838</name>
</gene>
<dbReference type="EMBL" id="JAPXFL010000005">
    <property type="protein sequence ID" value="KAK9507001.1"/>
    <property type="molecule type" value="Genomic_DNA"/>
</dbReference>
<name>A0AAW1D8A8_9HEMI</name>
<organism evidence="1 2">
    <name type="scientific">Rhynocoris fuscipes</name>
    <dbReference type="NCBI Taxonomy" id="488301"/>
    <lineage>
        <taxon>Eukaryota</taxon>
        <taxon>Metazoa</taxon>
        <taxon>Ecdysozoa</taxon>
        <taxon>Arthropoda</taxon>
        <taxon>Hexapoda</taxon>
        <taxon>Insecta</taxon>
        <taxon>Pterygota</taxon>
        <taxon>Neoptera</taxon>
        <taxon>Paraneoptera</taxon>
        <taxon>Hemiptera</taxon>
        <taxon>Heteroptera</taxon>
        <taxon>Panheteroptera</taxon>
        <taxon>Cimicomorpha</taxon>
        <taxon>Reduviidae</taxon>
        <taxon>Harpactorinae</taxon>
        <taxon>Harpactorini</taxon>
        <taxon>Rhynocoris</taxon>
    </lineage>
</organism>
<evidence type="ECO:0008006" key="3">
    <source>
        <dbReference type="Google" id="ProtNLM"/>
    </source>
</evidence>
<evidence type="ECO:0000313" key="1">
    <source>
        <dbReference type="EMBL" id="KAK9507001.1"/>
    </source>
</evidence>
<dbReference type="InterPro" id="IPR035914">
    <property type="entry name" value="Sperma_CUB_dom_sf"/>
</dbReference>
<evidence type="ECO:0000313" key="2">
    <source>
        <dbReference type="Proteomes" id="UP001461498"/>
    </source>
</evidence>
<dbReference type="AlphaFoldDB" id="A0AAW1D8A8"/>
<dbReference type="Gene3D" id="2.60.120.290">
    <property type="entry name" value="Spermadhesin, CUB domain"/>
    <property type="match status" value="1"/>
</dbReference>